<comment type="caution">
    <text evidence="1">The sequence shown here is derived from an EMBL/GenBank/DDBJ whole genome shotgun (WGS) entry which is preliminary data.</text>
</comment>
<accession>A0A4V2RZE0</accession>
<dbReference type="EMBL" id="SLWO01000004">
    <property type="protein sequence ID" value="TCO25395.1"/>
    <property type="molecule type" value="Genomic_DNA"/>
</dbReference>
<dbReference type="InterPro" id="IPR014710">
    <property type="entry name" value="RmlC-like_jellyroll"/>
</dbReference>
<dbReference type="Proteomes" id="UP000295684">
    <property type="component" value="Unassembled WGS sequence"/>
</dbReference>
<gene>
    <name evidence="1" type="ORF">EV200_104433</name>
</gene>
<dbReference type="OrthoDB" id="759265at2"/>
<dbReference type="SUPFAM" id="SSF51206">
    <property type="entry name" value="cAMP-binding domain-like"/>
    <property type="match status" value="1"/>
</dbReference>
<dbReference type="Gene3D" id="2.60.120.10">
    <property type="entry name" value="Jelly Rolls"/>
    <property type="match status" value="1"/>
</dbReference>
<name>A0A4V2RZE0_9SPHI</name>
<evidence type="ECO:0000313" key="1">
    <source>
        <dbReference type="EMBL" id="TCO25395.1"/>
    </source>
</evidence>
<evidence type="ECO:0000313" key="2">
    <source>
        <dbReference type="Proteomes" id="UP000295684"/>
    </source>
</evidence>
<protein>
    <submittedName>
        <fullName evidence="1">CRP-like cAMP-binding protein</fullName>
    </submittedName>
</protein>
<dbReference type="AlphaFoldDB" id="A0A4V2RZE0"/>
<reference evidence="1 2" key="1">
    <citation type="submission" date="2019-03" db="EMBL/GenBank/DDBJ databases">
        <title>Genomic Encyclopedia of Type Strains, Phase IV (KMG-IV): sequencing the most valuable type-strain genomes for metagenomic binning, comparative biology and taxonomic classification.</title>
        <authorList>
            <person name="Goeker M."/>
        </authorList>
    </citation>
    <scope>NUCLEOTIDE SEQUENCE [LARGE SCALE GENOMIC DNA]</scope>
    <source>
        <strain evidence="1 2">DSM 103236</strain>
    </source>
</reference>
<dbReference type="RefSeq" id="WP_132533092.1">
    <property type="nucleotide sequence ID" value="NZ_BMJO01000002.1"/>
</dbReference>
<organism evidence="1 2">
    <name type="scientific">Pedobacter psychrotolerans</name>
    <dbReference type="NCBI Taxonomy" id="1843235"/>
    <lineage>
        <taxon>Bacteria</taxon>
        <taxon>Pseudomonadati</taxon>
        <taxon>Bacteroidota</taxon>
        <taxon>Sphingobacteriia</taxon>
        <taxon>Sphingobacteriales</taxon>
        <taxon>Sphingobacteriaceae</taxon>
        <taxon>Pedobacter</taxon>
    </lineage>
</organism>
<proteinExistence type="predicted"/>
<sequence>MNIAKARAFLKIFGAFSMSRHALKQVYRHTKLVKINPGEQLSFPDKKDDDRILFTIYGILNGFFIHEQNERINIWLGHSGSIIKPSEVKAILPEAFFIEAIEYTEVLEISQRKLEEIGLYFPNMEKHMIEHIFLKMIQDTNNRNTLFRMCNHTSRFNYFCEIYPGLEKKLPKDLLDTYIRPSTL</sequence>
<dbReference type="InterPro" id="IPR018490">
    <property type="entry name" value="cNMP-bd_dom_sf"/>
</dbReference>